<gene>
    <name evidence="3" type="ORF">HYH02_015017</name>
</gene>
<evidence type="ECO:0000313" key="3">
    <source>
        <dbReference type="EMBL" id="KAG2425409.1"/>
    </source>
</evidence>
<reference evidence="3" key="1">
    <citation type="journal article" date="2020" name="bioRxiv">
        <title>Comparative genomics of Chlamydomonas.</title>
        <authorList>
            <person name="Craig R.J."/>
            <person name="Hasan A.R."/>
            <person name="Ness R.W."/>
            <person name="Keightley P.D."/>
        </authorList>
    </citation>
    <scope>NUCLEOTIDE SEQUENCE</scope>
    <source>
        <strain evidence="3">CCAP 11/173</strain>
    </source>
</reference>
<feature type="region of interest" description="Disordered" evidence="2">
    <location>
        <begin position="263"/>
        <end position="420"/>
    </location>
</feature>
<evidence type="ECO:0000256" key="1">
    <source>
        <dbReference type="ARBA" id="ARBA00011026"/>
    </source>
</evidence>
<feature type="compositionally biased region" description="Gly residues" evidence="2">
    <location>
        <begin position="313"/>
        <end position="329"/>
    </location>
</feature>
<feature type="compositionally biased region" description="Gly residues" evidence="2">
    <location>
        <begin position="263"/>
        <end position="275"/>
    </location>
</feature>
<comment type="caution">
    <text evidence="3">The sequence shown here is derived from an EMBL/GenBank/DDBJ whole genome shotgun (WGS) entry which is preliminary data.</text>
</comment>
<feature type="region of interest" description="Disordered" evidence="2">
    <location>
        <begin position="446"/>
        <end position="502"/>
    </location>
</feature>
<evidence type="ECO:0000313" key="4">
    <source>
        <dbReference type="Proteomes" id="UP000613740"/>
    </source>
</evidence>
<feature type="compositionally biased region" description="Gly residues" evidence="2">
    <location>
        <begin position="405"/>
        <end position="420"/>
    </location>
</feature>
<organism evidence="3 4">
    <name type="scientific">Chlamydomonas schloesseri</name>
    <dbReference type="NCBI Taxonomy" id="2026947"/>
    <lineage>
        <taxon>Eukaryota</taxon>
        <taxon>Viridiplantae</taxon>
        <taxon>Chlorophyta</taxon>
        <taxon>core chlorophytes</taxon>
        <taxon>Chlorophyceae</taxon>
        <taxon>CS clade</taxon>
        <taxon>Chlamydomonadales</taxon>
        <taxon>Chlamydomonadaceae</taxon>
        <taxon>Chlamydomonas</taxon>
    </lineage>
</organism>
<keyword evidence="4" id="KW-1185">Reference proteome</keyword>
<feature type="compositionally biased region" description="Low complexity" evidence="2">
    <location>
        <begin position="373"/>
        <end position="384"/>
    </location>
</feature>
<protein>
    <submittedName>
        <fullName evidence="3">Uncharacterized protein</fullName>
    </submittedName>
</protein>
<dbReference type="EMBL" id="JAEHOD010000116">
    <property type="protein sequence ID" value="KAG2425409.1"/>
    <property type="molecule type" value="Genomic_DNA"/>
</dbReference>
<comment type="similarity">
    <text evidence="1">Belongs to the FAM221 family.</text>
</comment>
<accession>A0A835SEC1</accession>
<dbReference type="InterPro" id="IPR026755">
    <property type="entry name" value="Fam221a/b"/>
</dbReference>
<feature type="compositionally biased region" description="Low complexity" evidence="2">
    <location>
        <begin position="330"/>
        <end position="339"/>
    </location>
</feature>
<dbReference type="Pfam" id="PF14753">
    <property type="entry name" value="FAM221"/>
    <property type="match status" value="1"/>
</dbReference>
<sequence>MIDAEEAAAQLAMQTGIYGVWRSAKGGDCTRIGPKARCFCDHPFADHFFVSPKSPYPICKSCNCRGFAFIPSRPEEIGEWWLPRRKGFNVHTWRAKCRCGHGHDEHDPHTRRCRCGCPAFTSNFACLACDLKWEDHETVFETARERLVAGRPVGEDFRPLADDPALRDMVFPEGHSADSADAYVPNSLRRAQVPAELGEKAVRIMAASSGGAVRGQELANRWGKVQSPPDWPPGSGRPAAGHVRGAAAAAAAVDRLPGSGGGMGRLSAGGGGGFGAEQDYEVDPNDVGNPFARRPPGPAASVLDSVRRPPSGSGMGGGGGAFGAGGRPGSSGARPASTGRAGGRLGSAAGGGLSPIGAGSGAGGGGGSGHGIAGVSSSSSSSSRSPREGGPGRPASAGRRPSSSSGGGGGGGGMMAGRGGGQHGVLAGGLGVSGVGLNPAGLRGSGGGGGGGGGGYAGSGGGGLRGSAGMGTAPPGGPPGGAAGGSAGEPKPTSSGFRPIYD</sequence>
<dbReference type="PANTHER" id="PTHR31214">
    <property type="entry name" value="PROTEIN FAM221A-RELATED"/>
    <property type="match status" value="1"/>
</dbReference>
<proteinExistence type="inferred from homology"/>
<name>A0A835SEC1_9CHLO</name>
<dbReference type="AlphaFoldDB" id="A0A835SEC1"/>
<dbReference type="PANTHER" id="PTHR31214:SF3">
    <property type="entry name" value="PROTEIN FAM221B"/>
    <property type="match status" value="1"/>
</dbReference>
<dbReference type="Proteomes" id="UP000613740">
    <property type="component" value="Unassembled WGS sequence"/>
</dbReference>
<feature type="compositionally biased region" description="Gly residues" evidence="2">
    <location>
        <begin position="340"/>
        <end position="372"/>
    </location>
</feature>
<feature type="compositionally biased region" description="Low complexity" evidence="2">
    <location>
        <begin position="393"/>
        <end position="404"/>
    </location>
</feature>
<feature type="compositionally biased region" description="Gly residues" evidence="2">
    <location>
        <begin position="446"/>
        <end position="469"/>
    </location>
</feature>
<dbReference type="OrthoDB" id="196393at2759"/>
<evidence type="ECO:0000256" key="2">
    <source>
        <dbReference type="SAM" id="MobiDB-lite"/>
    </source>
</evidence>